<evidence type="ECO:0000313" key="1">
    <source>
        <dbReference type="EMBL" id="CDW20927.1"/>
    </source>
</evidence>
<protein>
    <submittedName>
        <fullName evidence="1">Uncharacterized protein</fullName>
    </submittedName>
</protein>
<proteinExistence type="predicted"/>
<accession>A0A0K2T5S4</accession>
<reference evidence="1" key="1">
    <citation type="submission" date="2014-05" db="EMBL/GenBank/DDBJ databases">
        <authorList>
            <person name="Chronopoulou M."/>
        </authorList>
    </citation>
    <scope>NUCLEOTIDE SEQUENCE</scope>
    <source>
        <tissue evidence="1">Whole organism</tissue>
    </source>
</reference>
<dbReference type="AlphaFoldDB" id="A0A0K2T5S4"/>
<dbReference type="EMBL" id="HACA01003566">
    <property type="protein sequence ID" value="CDW20927.1"/>
    <property type="molecule type" value="Transcribed_RNA"/>
</dbReference>
<organism evidence="1">
    <name type="scientific">Lepeophtheirus salmonis</name>
    <name type="common">Salmon louse</name>
    <name type="synonym">Caligus salmonis</name>
    <dbReference type="NCBI Taxonomy" id="72036"/>
    <lineage>
        <taxon>Eukaryota</taxon>
        <taxon>Metazoa</taxon>
        <taxon>Ecdysozoa</taxon>
        <taxon>Arthropoda</taxon>
        <taxon>Crustacea</taxon>
        <taxon>Multicrustacea</taxon>
        <taxon>Hexanauplia</taxon>
        <taxon>Copepoda</taxon>
        <taxon>Siphonostomatoida</taxon>
        <taxon>Caligidae</taxon>
        <taxon>Lepeophtheirus</taxon>
    </lineage>
</organism>
<sequence>MEIQGLRLFLRSGQDRIAMDEVHCVYT</sequence>
<name>A0A0K2T5S4_LEPSM</name>